<dbReference type="SMART" id="SM00225">
    <property type="entry name" value="BTB"/>
    <property type="match status" value="1"/>
</dbReference>
<dbReference type="Gene3D" id="3.30.710.10">
    <property type="entry name" value="Potassium Channel Kv1.1, Chain A"/>
    <property type="match status" value="1"/>
</dbReference>
<evidence type="ECO:0000256" key="1">
    <source>
        <dbReference type="ARBA" id="ARBA00004906"/>
    </source>
</evidence>
<name>A0A452ZX20_AEGTS</name>
<evidence type="ECO:0008006" key="8">
    <source>
        <dbReference type="Google" id="ProtNLM"/>
    </source>
</evidence>
<dbReference type="Gene3D" id="2.60.210.10">
    <property type="entry name" value="Apoptosis, Tumor Necrosis Factor Receptor Associated Protein 2, Chain A"/>
    <property type="match status" value="1"/>
</dbReference>
<accession>A0A452ZX20</accession>
<dbReference type="GO" id="GO:0016567">
    <property type="term" value="P:protein ubiquitination"/>
    <property type="evidence" value="ECO:0007669"/>
    <property type="project" value="InterPro"/>
</dbReference>
<feature type="compositionally biased region" description="Low complexity" evidence="3">
    <location>
        <begin position="10"/>
        <end position="23"/>
    </location>
</feature>
<evidence type="ECO:0000313" key="7">
    <source>
        <dbReference type="Proteomes" id="UP000015105"/>
    </source>
</evidence>
<dbReference type="AlphaFoldDB" id="A0A452ZX20"/>
<dbReference type="Gene3D" id="1.25.40.420">
    <property type="match status" value="1"/>
</dbReference>
<dbReference type="CDD" id="cd00121">
    <property type="entry name" value="MATH"/>
    <property type="match status" value="1"/>
</dbReference>
<evidence type="ECO:0000256" key="3">
    <source>
        <dbReference type="SAM" id="MobiDB-lite"/>
    </source>
</evidence>
<evidence type="ECO:0000256" key="2">
    <source>
        <dbReference type="ARBA" id="ARBA00010846"/>
    </source>
</evidence>
<dbReference type="Gramene" id="AET1Gv20955200.1">
    <property type="protein sequence ID" value="AET1Gv20955200.1"/>
    <property type="gene ID" value="AET1Gv20955200"/>
</dbReference>
<dbReference type="Pfam" id="PF24570">
    <property type="entry name" value="BACK_BPM_SPOP"/>
    <property type="match status" value="1"/>
</dbReference>
<feature type="region of interest" description="Disordered" evidence="3">
    <location>
        <begin position="1"/>
        <end position="68"/>
    </location>
</feature>
<dbReference type="Proteomes" id="UP000015105">
    <property type="component" value="Chromosome 1D"/>
</dbReference>
<feature type="domain" description="BTB" evidence="4">
    <location>
        <begin position="290"/>
        <end position="358"/>
    </location>
</feature>
<dbReference type="SUPFAM" id="SSF54695">
    <property type="entry name" value="POZ domain"/>
    <property type="match status" value="1"/>
</dbReference>
<dbReference type="InterPro" id="IPR008974">
    <property type="entry name" value="TRAF-like"/>
</dbReference>
<reference evidence="6" key="5">
    <citation type="journal article" date="2021" name="G3 (Bethesda)">
        <title>Aegilops tauschii genome assembly Aet v5.0 features greater sequence contiguity and improved annotation.</title>
        <authorList>
            <person name="Wang L."/>
            <person name="Zhu T."/>
            <person name="Rodriguez J.C."/>
            <person name="Deal K.R."/>
            <person name="Dubcovsky J."/>
            <person name="McGuire P.E."/>
            <person name="Lux T."/>
            <person name="Spannagl M."/>
            <person name="Mayer K.F.X."/>
            <person name="Baldrich P."/>
            <person name="Meyers B.C."/>
            <person name="Huo N."/>
            <person name="Gu Y.Q."/>
            <person name="Zhou H."/>
            <person name="Devos K.M."/>
            <person name="Bennetzen J.L."/>
            <person name="Unver T."/>
            <person name="Budak H."/>
            <person name="Gulick P.J."/>
            <person name="Galiba G."/>
            <person name="Kalapos B."/>
            <person name="Nelson D.R."/>
            <person name="Li P."/>
            <person name="You F.M."/>
            <person name="Luo M.C."/>
            <person name="Dvorak J."/>
        </authorList>
    </citation>
    <scope>NUCLEOTIDE SEQUENCE [LARGE SCALE GENOMIC DNA]</scope>
    <source>
        <strain evidence="6">cv. AL8/78</strain>
    </source>
</reference>
<dbReference type="SMART" id="SM00061">
    <property type="entry name" value="MATH"/>
    <property type="match status" value="1"/>
</dbReference>
<dbReference type="PANTHER" id="PTHR26379">
    <property type="entry name" value="BTB/POZ AND MATH DOMAIN-CONTAINING PROTEIN 1"/>
    <property type="match status" value="1"/>
</dbReference>
<comment type="similarity">
    <text evidence="2">Belongs to the Tdpoz family.</text>
</comment>
<sequence length="470" mass="50696">RRPQRQIPRLAAAALSAASPPTTSQSRLAADHCPAPPRRRPLPAPAETPPPCGRSPKPPLPPPSPVAGSTLGQRPLLLHIVKALAHKIAGTMSFAGVSVVAGGGGRLPRPSAESDTIYSGSSAASRGSSYYHLLVVEGYSRIKDLPNGGTIMGRTFKAGGYRWVLRFHPNGYSPEDVGFISVYLVLDQDVARPLKVHLQFSLVDEVSKQDQAFIRAIKACDFSGSGSTWGRSCFIKGEDLENSEHLKDDCFTIRCDFIIAQAAAAAPLVKVPSSNISEHLSHLLMTKVGADVTFEVGHETFAAHRCVLASRSAVFMAQLFGPMKEGTTAAAIRIQDMEPDIFKALLGFIYTDLMPEMEAEREAEVEEGGAEEVTWLRHLLAAADRFDLQRLKSMCEERLLEHIDLSSVSAILAVAAQLQCCGLKEACLEFLKVQSAADLGQVMATSDWEHIGATDHSVLNQLIAKLASKV</sequence>
<dbReference type="SUPFAM" id="SSF49599">
    <property type="entry name" value="TRAF domain-like"/>
    <property type="match status" value="1"/>
</dbReference>
<evidence type="ECO:0000313" key="6">
    <source>
        <dbReference type="EnsemblPlants" id="AET1Gv20955200.1"/>
    </source>
</evidence>
<dbReference type="InterPro" id="IPR002083">
    <property type="entry name" value="MATH/TRAF_dom"/>
</dbReference>
<dbReference type="InterPro" id="IPR000210">
    <property type="entry name" value="BTB/POZ_dom"/>
</dbReference>
<dbReference type="EnsemblPlants" id="AET1Gv20955200.1">
    <property type="protein sequence ID" value="AET1Gv20955200.1"/>
    <property type="gene ID" value="AET1Gv20955200"/>
</dbReference>
<dbReference type="PROSITE" id="PS50097">
    <property type="entry name" value="BTB"/>
    <property type="match status" value="1"/>
</dbReference>
<reference evidence="6" key="4">
    <citation type="submission" date="2019-03" db="UniProtKB">
        <authorList>
            <consortium name="EnsemblPlants"/>
        </authorList>
    </citation>
    <scope>IDENTIFICATION</scope>
</reference>
<dbReference type="PANTHER" id="PTHR26379:SF479">
    <property type="entry name" value="MATH DOMAIN-CONTAINING PROTEIN"/>
    <property type="match status" value="1"/>
</dbReference>
<organism evidence="6 7">
    <name type="scientific">Aegilops tauschii subsp. strangulata</name>
    <name type="common">Goatgrass</name>
    <dbReference type="NCBI Taxonomy" id="200361"/>
    <lineage>
        <taxon>Eukaryota</taxon>
        <taxon>Viridiplantae</taxon>
        <taxon>Streptophyta</taxon>
        <taxon>Embryophyta</taxon>
        <taxon>Tracheophyta</taxon>
        <taxon>Spermatophyta</taxon>
        <taxon>Magnoliopsida</taxon>
        <taxon>Liliopsida</taxon>
        <taxon>Poales</taxon>
        <taxon>Poaceae</taxon>
        <taxon>BOP clade</taxon>
        <taxon>Pooideae</taxon>
        <taxon>Triticodae</taxon>
        <taxon>Triticeae</taxon>
        <taxon>Triticinae</taxon>
        <taxon>Aegilops</taxon>
    </lineage>
</organism>
<evidence type="ECO:0000259" key="4">
    <source>
        <dbReference type="PROSITE" id="PS50097"/>
    </source>
</evidence>
<dbReference type="InterPro" id="IPR056423">
    <property type="entry name" value="BACK_BPM_SPOP"/>
</dbReference>
<reference evidence="6" key="3">
    <citation type="journal article" date="2017" name="Nature">
        <title>Genome sequence of the progenitor of the wheat D genome Aegilops tauschii.</title>
        <authorList>
            <person name="Luo M.C."/>
            <person name="Gu Y.Q."/>
            <person name="Puiu D."/>
            <person name="Wang H."/>
            <person name="Twardziok S.O."/>
            <person name="Deal K.R."/>
            <person name="Huo N."/>
            <person name="Zhu T."/>
            <person name="Wang L."/>
            <person name="Wang Y."/>
            <person name="McGuire P.E."/>
            <person name="Liu S."/>
            <person name="Long H."/>
            <person name="Ramasamy R.K."/>
            <person name="Rodriguez J.C."/>
            <person name="Van S.L."/>
            <person name="Yuan L."/>
            <person name="Wang Z."/>
            <person name="Xia Z."/>
            <person name="Xiao L."/>
            <person name="Anderson O.D."/>
            <person name="Ouyang S."/>
            <person name="Liang Y."/>
            <person name="Zimin A.V."/>
            <person name="Pertea G."/>
            <person name="Qi P."/>
            <person name="Bennetzen J.L."/>
            <person name="Dai X."/>
            <person name="Dawson M.W."/>
            <person name="Muller H.G."/>
            <person name="Kugler K."/>
            <person name="Rivarola-Duarte L."/>
            <person name="Spannagl M."/>
            <person name="Mayer K.F.X."/>
            <person name="Lu F.H."/>
            <person name="Bevan M.W."/>
            <person name="Leroy P."/>
            <person name="Li P."/>
            <person name="You F.M."/>
            <person name="Sun Q."/>
            <person name="Liu Z."/>
            <person name="Lyons E."/>
            <person name="Wicker T."/>
            <person name="Salzberg S.L."/>
            <person name="Devos K.M."/>
            <person name="Dvorak J."/>
        </authorList>
    </citation>
    <scope>NUCLEOTIDE SEQUENCE [LARGE SCALE GENOMIC DNA]</scope>
    <source>
        <strain evidence="6">cv. AL8/78</strain>
    </source>
</reference>
<dbReference type="STRING" id="200361.A0A452ZX20"/>
<proteinExistence type="inferred from homology"/>
<feature type="domain" description="MATH" evidence="5">
    <location>
        <begin position="129"/>
        <end position="257"/>
    </location>
</feature>
<dbReference type="PROSITE" id="PS50144">
    <property type="entry name" value="MATH"/>
    <property type="match status" value="1"/>
</dbReference>
<feature type="compositionally biased region" description="Pro residues" evidence="3">
    <location>
        <begin position="42"/>
        <end position="65"/>
    </location>
</feature>
<dbReference type="Pfam" id="PF00651">
    <property type="entry name" value="BTB"/>
    <property type="match status" value="1"/>
</dbReference>
<reference evidence="7" key="1">
    <citation type="journal article" date="2014" name="Science">
        <title>Ancient hybridizations among the ancestral genomes of bread wheat.</title>
        <authorList>
            <consortium name="International Wheat Genome Sequencing Consortium,"/>
            <person name="Marcussen T."/>
            <person name="Sandve S.R."/>
            <person name="Heier L."/>
            <person name="Spannagl M."/>
            <person name="Pfeifer M."/>
            <person name="Jakobsen K.S."/>
            <person name="Wulff B.B."/>
            <person name="Steuernagel B."/>
            <person name="Mayer K.F."/>
            <person name="Olsen O.A."/>
        </authorList>
    </citation>
    <scope>NUCLEOTIDE SEQUENCE [LARGE SCALE GENOMIC DNA]</scope>
    <source>
        <strain evidence="7">cv. AL8/78</strain>
    </source>
</reference>
<dbReference type="Pfam" id="PF22486">
    <property type="entry name" value="MATH_2"/>
    <property type="match status" value="1"/>
</dbReference>
<comment type="pathway">
    <text evidence="1">Protein modification; protein ubiquitination.</text>
</comment>
<evidence type="ECO:0000259" key="5">
    <source>
        <dbReference type="PROSITE" id="PS50144"/>
    </source>
</evidence>
<protein>
    <recommendedName>
        <fullName evidence="8">BTB domain-containing protein</fullName>
    </recommendedName>
</protein>
<dbReference type="InterPro" id="IPR045005">
    <property type="entry name" value="BPM1-6"/>
</dbReference>
<reference evidence="7" key="2">
    <citation type="journal article" date="2017" name="Nat. Plants">
        <title>The Aegilops tauschii genome reveals multiple impacts of transposons.</title>
        <authorList>
            <person name="Zhao G."/>
            <person name="Zou C."/>
            <person name="Li K."/>
            <person name="Wang K."/>
            <person name="Li T."/>
            <person name="Gao L."/>
            <person name="Zhang X."/>
            <person name="Wang H."/>
            <person name="Yang Z."/>
            <person name="Liu X."/>
            <person name="Jiang W."/>
            <person name="Mao L."/>
            <person name="Kong X."/>
            <person name="Jiao Y."/>
            <person name="Jia J."/>
        </authorList>
    </citation>
    <scope>NUCLEOTIDE SEQUENCE [LARGE SCALE GENOMIC DNA]</scope>
    <source>
        <strain evidence="7">cv. AL8/78</strain>
    </source>
</reference>
<dbReference type="InterPro" id="IPR011333">
    <property type="entry name" value="SKP1/BTB/POZ_sf"/>
</dbReference>
<keyword evidence="7" id="KW-1185">Reference proteome</keyword>